<keyword evidence="3" id="KW-0255">Endonuclease</keyword>
<sequence>MNFTTFLSAGVGVLADFSRDAALAAGLSTTRIRDLARVHDVYYGPTQFTRKQADALVLADGMPLDQLVHLEKKLAAVPSAAERWRIRLELLRHRGSFRALSKRIAKLIDDPTPPPKPACRFSRSRGGMRTMTMTYNERDLADLEHMLRAAISDDEPAAAQLADALFRVLRDGSALPRTTFRPMILVPVHDYLRIMGGAGDDVQLMLTDGTTMTGAEFLQQEFGDVLEVAAFHPQDGAVNLYRGERFANAKQRTLSKLMSPGCAFPDCRHSAETTQTHHMQAWKHGGMTNMDNLTELCAYHNGVNDDDRWLGWRGHIDTRGGRIRWIAPNGAEVATVTGAMEVLFG</sequence>
<dbReference type="SMART" id="SM00507">
    <property type="entry name" value="HNHc"/>
    <property type="match status" value="1"/>
</dbReference>
<dbReference type="KEGG" id="cluj:IAU68_08700"/>
<name>A0A7H0JXJ3_9CORY</name>
<dbReference type="Proteomes" id="UP000516235">
    <property type="component" value="Chromosome"/>
</dbReference>
<dbReference type="CDD" id="cd00085">
    <property type="entry name" value="HNHc"/>
    <property type="match status" value="1"/>
</dbReference>
<organism evidence="3 4">
    <name type="scientific">Corynebacterium lujinxingii</name>
    <dbReference type="NCBI Taxonomy" id="2763010"/>
    <lineage>
        <taxon>Bacteria</taxon>
        <taxon>Bacillati</taxon>
        <taxon>Actinomycetota</taxon>
        <taxon>Actinomycetes</taxon>
        <taxon>Mycobacteriales</taxon>
        <taxon>Corynebacteriaceae</taxon>
        <taxon>Corynebacterium</taxon>
    </lineage>
</organism>
<dbReference type="GO" id="GO:0004519">
    <property type="term" value="F:endonuclease activity"/>
    <property type="evidence" value="ECO:0007669"/>
    <property type="project" value="UniProtKB-KW"/>
</dbReference>
<evidence type="ECO:0000313" key="4">
    <source>
        <dbReference type="Proteomes" id="UP000516235"/>
    </source>
</evidence>
<accession>A0A7H0JXJ3</accession>
<dbReference type="RefSeq" id="WP_171192901.1">
    <property type="nucleotide sequence ID" value="NZ_CP061032.1"/>
</dbReference>
<dbReference type="InterPro" id="IPR003615">
    <property type="entry name" value="HNH_nuc"/>
</dbReference>
<feature type="domain" description="HNH nuclease" evidence="1">
    <location>
        <begin position="250"/>
        <end position="302"/>
    </location>
</feature>
<evidence type="ECO:0000313" key="5">
    <source>
        <dbReference type="Proteomes" id="UP000642876"/>
    </source>
</evidence>
<proteinExistence type="predicted"/>
<dbReference type="AlphaFoldDB" id="A0A7H0JXJ3"/>
<keyword evidence="5" id="KW-1185">Reference proteome</keyword>
<gene>
    <name evidence="2" type="ORF">H7348_00500</name>
    <name evidence="3" type="ORF">IAU68_08700</name>
</gene>
<evidence type="ECO:0000313" key="3">
    <source>
        <dbReference type="EMBL" id="QNP89759.1"/>
    </source>
</evidence>
<keyword evidence="3" id="KW-0378">Hydrolase</keyword>
<protein>
    <submittedName>
        <fullName evidence="3">HNH endonuclease</fullName>
    </submittedName>
</protein>
<reference evidence="4 5" key="1">
    <citation type="submission" date="2020-08" db="EMBL/GenBank/DDBJ databases">
        <title>novel species in genus Corynebacterium.</title>
        <authorList>
            <person name="Zhang G."/>
        </authorList>
    </citation>
    <scope>NUCLEOTIDE SEQUENCE [LARGE SCALE GENOMIC DNA]</scope>
    <source>
        <strain evidence="4 5">zg-917</strain>
        <strain evidence="3">Zg-917</strain>
    </source>
</reference>
<dbReference type="EMBL" id="JACMYE010000001">
    <property type="protein sequence ID" value="MBC3177800.1"/>
    <property type="molecule type" value="Genomic_DNA"/>
</dbReference>
<keyword evidence="3" id="KW-0540">Nuclease</keyword>
<dbReference type="Proteomes" id="UP000642876">
    <property type="component" value="Unassembled WGS sequence"/>
</dbReference>
<evidence type="ECO:0000259" key="1">
    <source>
        <dbReference type="SMART" id="SM00507"/>
    </source>
</evidence>
<dbReference type="EMBL" id="CP061032">
    <property type="protein sequence ID" value="QNP89759.1"/>
    <property type="molecule type" value="Genomic_DNA"/>
</dbReference>
<evidence type="ECO:0000313" key="2">
    <source>
        <dbReference type="EMBL" id="MBC3177800.1"/>
    </source>
</evidence>